<keyword evidence="2" id="KW-1185">Reference proteome</keyword>
<dbReference type="EMBL" id="BAAADO010000005">
    <property type="protein sequence ID" value="GAA0497181.1"/>
    <property type="molecule type" value="Genomic_DNA"/>
</dbReference>
<comment type="caution">
    <text evidence="1">The sequence shown here is derived from an EMBL/GenBank/DDBJ whole genome shotgun (WGS) entry which is preliminary data.</text>
</comment>
<evidence type="ECO:0000313" key="2">
    <source>
        <dbReference type="Proteomes" id="UP001500880"/>
    </source>
</evidence>
<reference evidence="1 2" key="1">
    <citation type="journal article" date="2019" name="Int. J. Syst. Evol. Microbiol.">
        <title>The Global Catalogue of Microorganisms (GCM) 10K type strain sequencing project: providing services to taxonomists for standard genome sequencing and annotation.</title>
        <authorList>
            <consortium name="The Broad Institute Genomics Platform"/>
            <consortium name="The Broad Institute Genome Sequencing Center for Infectious Disease"/>
            <person name="Wu L."/>
            <person name="Ma J."/>
        </authorList>
    </citation>
    <scope>NUCLEOTIDE SEQUENCE [LARGE SCALE GENOMIC DNA]</scope>
    <source>
        <strain evidence="1 2">JCM 12389</strain>
    </source>
</reference>
<gene>
    <name evidence="1" type="ORF">GCM10008986_25190</name>
</gene>
<evidence type="ECO:0000313" key="1">
    <source>
        <dbReference type="EMBL" id="GAA0497181.1"/>
    </source>
</evidence>
<proteinExistence type="predicted"/>
<dbReference type="Proteomes" id="UP001500880">
    <property type="component" value="Unassembled WGS sequence"/>
</dbReference>
<protein>
    <recommendedName>
        <fullName evidence="3">RNA-directed DNA polymerase</fullName>
    </recommendedName>
</protein>
<accession>A0ABN1BGI7</accession>
<name>A0ABN1BGI7_9BACI</name>
<evidence type="ECO:0008006" key="3">
    <source>
        <dbReference type="Google" id="ProtNLM"/>
    </source>
</evidence>
<organism evidence="1 2">
    <name type="scientific">Salinibacillus aidingensis</name>
    <dbReference type="NCBI Taxonomy" id="237684"/>
    <lineage>
        <taxon>Bacteria</taxon>
        <taxon>Bacillati</taxon>
        <taxon>Bacillota</taxon>
        <taxon>Bacilli</taxon>
        <taxon>Bacillales</taxon>
        <taxon>Bacillaceae</taxon>
        <taxon>Salinibacillus</taxon>
    </lineage>
</organism>
<sequence length="64" mass="7553">MYEEKLLESILRRDNLEQAQRQVIKNKGVAGVDGMTTKELPLYMIENTKDIIHQIRHKRMDSLL</sequence>